<dbReference type="Pfam" id="PF23559">
    <property type="entry name" value="WHD_DRP"/>
    <property type="match status" value="1"/>
</dbReference>
<accession>A0AAV5EP31</accession>
<name>A0AAV5EP31_ELECO</name>
<comment type="caution">
    <text evidence="2">The sequence shown here is derived from an EMBL/GenBank/DDBJ whole genome shotgun (WGS) entry which is preliminary data.</text>
</comment>
<proteinExistence type="predicted"/>
<dbReference type="PANTHER" id="PTHR23155">
    <property type="entry name" value="DISEASE RESISTANCE PROTEIN RP"/>
    <property type="match status" value="1"/>
</dbReference>
<evidence type="ECO:0000313" key="3">
    <source>
        <dbReference type="Proteomes" id="UP001054889"/>
    </source>
</evidence>
<dbReference type="InterPro" id="IPR058922">
    <property type="entry name" value="WHD_DRP"/>
</dbReference>
<dbReference type="Proteomes" id="UP001054889">
    <property type="component" value="Unassembled WGS sequence"/>
</dbReference>
<reference evidence="2" key="2">
    <citation type="submission" date="2021-12" db="EMBL/GenBank/DDBJ databases">
        <title>Resequencing data analysis of finger millet.</title>
        <authorList>
            <person name="Hatakeyama M."/>
            <person name="Aluri S."/>
            <person name="Balachadran M.T."/>
            <person name="Sivarajan S.R."/>
            <person name="Poveda L."/>
            <person name="Shimizu-Inatsugi R."/>
            <person name="Schlapbach R."/>
            <person name="Sreeman S.M."/>
            <person name="Shimizu K.K."/>
        </authorList>
    </citation>
    <scope>NUCLEOTIDE SEQUENCE</scope>
</reference>
<dbReference type="EMBL" id="BQKI01000078">
    <property type="protein sequence ID" value="GJN25104.1"/>
    <property type="molecule type" value="Genomic_DNA"/>
</dbReference>
<protein>
    <recommendedName>
        <fullName evidence="1">Disease resistance protein winged helix domain-containing protein</fullName>
    </recommendedName>
</protein>
<sequence length="220" mass="25224">MLRDEFKYKLEDGKHGGFAAKMNKRIRHVKVWHRLTCELRDINADLEDAAKQANLCAIPIIERPGAGNYYHAGSINPTSCFARDEDLVGIEDNAEKLKGWLLDMEEKKSRIVAIWGMGGAEDYEMNRKRLIRHWIAAGFIIVQKGNQALEEVAEGYLNELVNRSLLQVVERNEFGRGTQIKILPDVVFNCKPIPLRLQCHEFFQAQEKINKDNQAKFKGD</sequence>
<dbReference type="InterPro" id="IPR044974">
    <property type="entry name" value="Disease_R_plants"/>
</dbReference>
<keyword evidence="3" id="KW-1185">Reference proteome</keyword>
<evidence type="ECO:0000313" key="2">
    <source>
        <dbReference type="EMBL" id="GJN25104.1"/>
    </source>
</evidence>
<reference evidence="2" key="1">
    <citation type="journal article" date="2018" name="DNA Res.">
        <title>Multiple hybrid de novo genome assembly of finger millet, an orphan allotetraploid crop.</title>
        <authorList>
            <person name="Hatakeyama M."/>
            <person name="Aluri S."/>
            <person name="Balachadran M.T."/>
            <person name="Sivarajan S.R."/>
            <person name="Patrignani A."/>
            <person name="Gruter S."/>
            <person name="Poveda L."/>
            <person name="Shimizu-Inatsugi R."/>
            <person name="Baeten J."/>
            <person name="Francoijs K.J."/>
            <person name="Nataraja K.N."/>
            <person name="Reddy Y.A.N."/>
            <person name="Phadnis S."/>
            <person name="Ravikumar R.L."/>
            <person name="Schlapbach R."/>
            <person name="Sreeman S.M."/>
            <person name="Shimizu K.K."/>
        </authorList>
    </citation>
    <scope>NUCLEOTIDE SEQUENCE</scope>
</reference>
<gene>
    <name evidence="2" type="primary">gb12891</name>
    <name evidence="2" type="ORF">PR202_gb12891</name>
</gene>
<dbReference type="PANTHER" id="PTHR23155:SF931">
    <property type="entry name" value="OS01G0547000 PROTEIN"/>
    <property type="match status" value="1"/>
</dbReference>
<dbReference type="AlphaFoldDB" id="A0AAV5EP31"/>
<dbReference type="GO" id="GO:0098542">
    <property type="term" value="P:defense response to other organism"/>
    <property type="evidence" value="ECO:0007669"/>
    <property type="project" value="TreeGrafter"/>
</dbReference>
<organism evidence="2 3">
    <name type="scientific">Eleusine coracana subsp. coracana</name>
    <dbReference type="NCBI Taxonomy" id="191504"/>
    <lineage>
        <taxon>Eukaryota</taxon>
        <taxon>Viridiplantae</taxon>
        <taxon>Streptophyta</taxon>
        <taxon>Embryophyta</taxon>
        <taxon>Tracheophyta</taxon>
        <taxon>Spermatophyta</taxon>
        <taxon>Magnoliopsida</taxon>
        <taxon>Liliopsida</taxon>
        <taxon>Poales</taxon>
        <taxon>Poaceae</taxon>
        <taxon>PACMAD clade</taxon>
        <taxon>Chloridoideae</taxon>
        <taxon>Cynodonteae</taxon>
        <taxon>Eleusininae</taxon>
        <taxon>Eleusine</taxon>
    </lineage>
</organism>
<evidence type="ECO:0000259" key="1">
    <source>
        <dbReference type="Pfam" id="PF23559"/>
    </source>
</evidence>
<feature type="domain" description="Disease resistance protein winged helix" evidence="1">
    <location>
        <begin position="121"/>
        <end position="181"/>
    </location>
</feature>